<comment type="caution">
    <text evidence="21">The sequence shown here is derived from an EMBL/GenBank/DDBJ whole genome shotgun (WGS) entry which is preliminary data.</text>
</comment>
<evidence type="ECO:0000256" key="13">
    <source>
        <dbReference type="ARBA" id="ARBA00022833"/>
    </source>
</evidence>
<comment type="catalytic activity">
    <reaction evidence="1">
        <text>S-ubiquitinyl-[E2 ubiquitin-conjugating enzyme]-L-cysteine + [acceptor protein]-L-lysine = [E2 ubiquitin-conjugating enzyme]-L-cysteine + N(6)-ubiquitinyl-[acceptor protein]-L-lysine.</text>
        <dbReference type="EC" id="2.3.2.27"/>
    </reaction>
</comment>
<feature type="domain" description="RING-type" evidence="20">
    <location>
        <begin position="236"/>
        <end position="274"/>
    </location>
</feature>
<dbReference type="Proteomes" id="UP000283509">
    <property type="component" value="Unassembled WGS sequence"/>
</dbReference>
<evidence type="ECO:0000256" key="16">
    <source>
        <dbReference type="ARBA" id="ARBA00023136"/>
    </source>
</evidence>
<evidence type="ECO:0000256" key="15">
    <source>
        <dbReference type="ARBA" id="ARBA00022989"/>
    </source>
</evidence>
<keyword evidence="14" id="KW-0653">Protein transport</keyword>
<reference evidence="21 22" key="2">
    <citation type="submission" date="2019-01" db="EMBL/GenBank/DDBJ databases">
        <title>The decoding of complex shrimp genome reveals the adaptation for benthos swimmer, frequently molting mechanism and breeding impact on genome.</title>
        <authorList>
            <person name="Sun Y."/>
            <person name="Gao Y."/>
            <person name="Yu Y."/>
        </authorList>
    </citation>
    <scope>NUCLEOTIDE SEQUENCE [LARGE SCALE GENOMIC DNA]</scope>
    <source>
        <tissue evidence="21">Muscle</tissue>
    </source>
</reference>
<dbReference type="OrthoDB" id="6270329at2759"/>
<accession>A0A423U867</accession>
<dbReference type="PROSITE" id="PS00518">
    <property type="entry name" value="ZF_RING_1"/>
    <property type="match status" value="1"/>
</dbReference>
<dbReference type="PROSITE" id="PS50089">
    <property type="entry name" value="ZF_RING_2"/>
    <property type="match status" value="1"/>
</dbReference>
<evidence type="ECO:0000256" key="14">
    <source>
        <dbReference type="ARBA" id="ARBA00022927"/>
    </source>
</evidence>
<sequence>MPFQQAGAAEVLRAAQKDESFLNHLKSCLSDIVQRSFGTRVWLDIHKYVEVLCELTYYSLTTLSLRQTLGEEYTGVLQVGRNRQRLPNAPERIMMIALQCFGPEVIRRLMGKLEDSLRAGHLSTYLRPELKNFLLLQMPAIRYSMTLLHRIHLAIFYFSGAFYHISKRMTGVKYVLVREWLGDSSARKSFQILSMVLLTHIFLTTVYSAYTFLFTKTAPENKQPSANCYVESKDQCSLCLDKRQHSSITPCGHLFCWQCIQECLQTSQQCPLCRHPAKPSQIVALLNYD</sequence>
<dbReference type="InterPro" id="IPR017907">
    <property type="entry name" value="Znf_RING_CS"/>
</dbReference>
<keyword evidence="17" id="KW-0576">Peroxisome</keyword>
<comment type="subcellular location">
    <subcellularLocation>
        <location evidence="2">Peroxisome membrane</location>
        <topology evidence="2">Multi-pass membrane protein</topology>
    </subcellularLocation>
</comment>
<evidence type="ECO:0000313" key="21">
    <source>
        <dbReference type="EMBL" id="ROT84897.1"/>
    </source>
</evidence>
<evidence type="ECO:0000313" key="22">
    <source>
        <dbReference type="Proteomes" id="UP000283509"/>
    </source>
</evidence>
<evidence type="ECO:0000256" key="18">
    <source>
        <dbReference type="PROSITE-ProRule" id="PRU00175"/>
    </source>
</evidence>
<dbReference type="Gene3D" id="3.30.40.10">
    <property type="entry name" value="Zinc/RING finger domain, C3HC4 (zinc finger)"/>
    <property type="match status" value="1"/>
</dbReference>
<evidence type="ECO:0000256" key="4">
    <source>
        <dbReference type="ARBA" id="ARBA00008704"/>
    </source>
</evidence>
<comment type="pathway">
    <text evidence="3">Protein modification; protein ubiquitination.</text>
</comment>
<feature type="transmembrane region" description="Helical" evidence="19">
    <location>
        <begin position="147"/>
        <end position="165"/>
    </location>
</feature>
<dbReference type="GO" id="GO:0016558">
    <property type="term" value="P:protein import into peroxisome matrix"/>
    <property type="evidence" value="ECO:0007669"/>
    <property type="project" value="InterPro"/>
</dbReference>
<evidence type="ECO:0000256" key="9">
    <source>
        <dbReference type="ARBA" id="ARBA00022692"/>
    </source>
</evidence>
<keyword evidence="16 19" id="KW-0472">Membrane</keyword>
<dbReference type="GO" id="GO:0008270">
    <property type="term" value="F:zinc ion binding"/>
    <property type="evidence" value="ECO:0007669"/>
    <property type="project" value="UniProtKB-KW"/>
</dbReference>
<dbReference type="PANTHER" id="PTHR23350">
    <property type="entry name" value="PEROXISOME ASSEMBLY PROTEIN 10"/>
    <property type="match status" value="1"/>
</dbReference>
<dbReference type="PANTHER" id="PTHR23350:SF0">
    <property type="entry name" value="PEROXISOME BIOGENESIS FACTOR 10"/>
    <property type="match status" value="1"/>
</dbReference>
<dbReference type="STRING" id="6689.A0A423U867"/>
<evidence type="ECO:0000256" key="17">
    <source>
        <dbReference type="ARBA" id="ARBA00023140"/>
    </source>
</evidence>
<evidence type="ECO:0000259" key="20">
    <source>
        <dbReference type="PROSITE" id="PS50089"/>
    </source>
</evidence>
<dbReference type="InterPro" id="IPR001841">
    <property type="entry name" value="Znf_RING"/>
</dbReference>
<evidence type="ECO:0000256" key="6">
    <source>
        <dbReference type="ARBA" id="ARBA00022448"/>
    </source>
</evidence>
<evidence type="ECO:0000256" key="10">
    <source>
        <dbReference type="ARBA" id="ARBA00022723"/>
    </source>
</evidence>
<dbReference type="SMART" id="SM00184">
    <property type="entry name" value="RING"/>
    <property type="match status" value="1"/>
</dbReference>
<keyword evidence="22" id="KW-1185">Reference proteome</keyword>
<evidence type="ECO:0000256" key="3">
    <source>
        <dbReference type="ARBA" id="ARBA00004906"/>
    </source>
</evidence>
<evidence type="ECO:0000256" key="8">
    <source>
        <dbReference type="ARBA" id="ARBA00022679"/>
    </source>
</evidence>
<name>A0A423U867_PENVA</name>
<gene>
    <name evidence="21" type="ORF">C7M84_021911</name>
</gene>
<evidence type="ECO:0000256" key="5">
    <source>
        <dbReference type="ARBA" id="ARBA00012483"/>
    </source>
</evidence>
<organism evidence="21 22">
    <name type="scientific">Penaeus vannamei</name>
    <name type="common">Whiteleg shrimp</name>
    <name type="synonym">Litopenaeus vannamei</name>
    <dbReference type="NCBI Taxonomy" id="6689"/>
    <lineage>
        <taxon>Eukaryota</taxon>
        <taxon>Metazoa</taxon>
        <taxon>Ecdysozoa</taxon>
        <taxon>Arthropoda</taxon>
        <taxon>Crustacea</taxon>
        <taxon>Multicrustacea</taxon>
        <taxon>Malacostraca</taxon>
        <taxon>Eumalacostraca</taxon>
        <taxon>Eucarida</taxon>
        <taxon>Decapoda</taxon>
        <taxon>Dendrobranchiata</taxon>
        <taxon>Penaeoidea</taxon>
        <taxon>Penaeidae</taxon>
        <taxon>Penaeus</taxon>
    </lineage>
</organism>
<dbReference type="Pfam" id="PF04757">
    <property type="entry name" value="Pex2_Pex12"/>
    <property type="match status" value="1"/>
</dbReference>
<dbReference type="CDD" id="cd16527">
    <property type="entry name" value="RING-HC_PEX10"/>
    <property type="match status" value="1"/>
</dbReference>
<keyword evidence="6" id="KW-0813">Transport</keyword>
<keyword evidence="10" id="KW-0479">Metal-binding</keyword>
<keyword evidence="11 18" id="KW-0863">Zinc-finger</keyword>
<reference evidence="21 22" key="1">
    <citation type="submission" date="2018-04" db="EMBL/GenBank/DDBJ databases">
        <authorList>
            <person name="Zhang X."/>
            <person name="Yuan J."/>
            <person name="Li F."/>
            <person name="Xiang J."/>
        </authorList>
    </citation>
    <scope>NUCLEOTIDE SEQUENCE [LARGE SCALE GENOMIC DNA]</scope>
    <source>
        <tissue evidence="21">Muscle</tissue>
    </source>
</reference>
<proteinExistence type="inferred from homology"/>
<evidence type="ECO:0000256" key="11">
    <source>
        <dbReference type="ARBA" id="ARBA00022771"/>
    </source>
</evidence>
<evidence type="ECO:0000256" key="1">
    <source>
        <dbReference type="ARBA" id="ARBA00000900"/>
    </source>
</evidence>
<dbReference type="GO" id="GO:0061630">
    <property type="term" value="F:ubiquitin protein ligase activity"/>
    <property type="evidence" value="ECO:0007669"/>
    <property type="project" value="UniProtKB-EC"/>
</dbReference>
<dbReference type="InterPro" id="IPR013083">
    <property type="entry name" value="Znf_RING/FYVE/PHD"/>
</dbReference>
<keyword evidence="7" id="KW-0962">Peroxisome biogenesis</keyword>
<keyword evidence="9 19" id="KW-0812">Transmembrane</keyword>
<evidence type="ECO:0000256" key="2">
    <source>
        <dbReference type="ARBA" id="ARBA00004585"/>
    </source>
</evidence>
<comment type="similarity">
    <text evidence="4">Belongs to the pex2/pex10/pex12 family.</text>
</comment>
<dbReference type="EMBL" id="QCYY01000477">
    <property type="protein sequence ID" value="ROT84897.1"/>
    <property type="molecule type" value="Genomic_DNA"/>
</dbReference>
<dbReference type="InterPro" id="IPR025654">
    <property type="entry name" value="PEX2/10"/>
</dbReference>
<keyword evidence="13" id="KW-0862">Zinc</keyword>
<evidence type="ECO:0000256" key="12">
    <source>
        <dbReference type="ARBA" id="ARBA00022786"/>
    </source>
</evidence>
<dbReference type="Pfam" id="PF13639">
    <property type="entry name" value="zf-RING_2"/>
    <property type="match status" value="1"/>
</dbReference>
<feature type="transmembrane region" description="Helical" evidence="19">
    <location>
        <begin position="190"/>
        <end position="213"/>
    </location>
</feature>
<dbReference type="EC" id="2.3.2.27" evidence="5"/>
<protein>
    <recommendedName>
        <fullName evidence="5">RING-type E3 ubiquitin transferase</fullName>
        <ecNumber evidence="5">2.3.2.27</ecNumber>
    </recommendedName>
</protein>
<dbReference type="SUPFAM" id="SSF57850">
    <property type="entry name" value="RING/U-box"/>
    <property type="match status" value="1"/>
</dbReference>
<keyword evidence="15 19" id="KW-1133">Transmembrane helix</keyword>
<keyword evidence="12" id="KW-0833">Ubl conjugation pathway</keyword>
<evidence type="ECO:0000256" key="19">
    <source>
        <dbReference type="SAM" id="Phobius"/>
    </source>
</evidence>
<dbReference type="AlphaFoldDB" id="A0A423U867"/>
<keyword evidence="8" id="KW-0808">Transferase</keyword>
<dbReference type="InterPro" id="IPR006845">
    <property type="entry name" value="Pex_N"/>
</dbReference>
<evidence type="ECO:0000256" key="7">
    <source>
        <dbReference type="ARBA" id="ARBA00022593"/>
    </source>
</evidence>
<dbReference type="GO" id="GO:0005778">
    <property type="term" value="C:peroxisomal membrane"/>
    <property type="evidence" value="ECO:0007669"/>
    <property type="project" value="UniProtKB-SubCell"/>
</dbReference>